<accession>A0A165Y1M9</accession>
<evidence type="ECO:0000313" key="3">
    <source>
        <dbReference type="Proteomes" id="UP000076532"/>
    </source>
</evidence>
<protein>
    <submittedName>
        <fullName evidence="2">Uncharacterized protein</fullName>
    </submittedName>
</protein>
<sequence>MRPADARALPCRPRTTPRADSEPPHSRTRPLSPRSHRPTPALRSTGKPAPRSRPPTRSSAVRPLTQWRTHARTPTQCRASPMAPLPPRIPSSTCAHWYPTSAPPAQPCQAPSSRAARPPACVAHAPSPNQPASPTRGRLRSDVRGNARAANYRSRSRAARPALATRPARNVHQLHPSARARAPAQIV</sequence>
<feature type="compositionally biased region" description="Low complexity" evidence="1">
    <location>
        <begin position="107"/>
        <end position="120"/>
    </location>
</feature>
<reference evidence="2 3" key="1">
    <citation type="journal article" date="2016" name="Mol. Biol. Evol.">
        <title>Comparative Genomics of Early-Diverging Mushroom-Forming Fungi Provides Insights into the Origins of Lignocellulose Decay Capabilities.</title>
        <authorList>
            <person name="Nagy L.G."/>
            <person name="Riley R."/>
            <person name="Tritt A."/>
            <person name="Adam C."/>
            <person name="Daum C."/>
            <person name="Floudas D."/>
            <person name="Sun H."/>
            <person name="Yadav J.S."/>
            <person name="Pangilinan J."/>
            <person name="Larsson K.H."/>
            <person name="Matsuura K."/>
            <person name="Barry K."/>
            <person name="Labutti K."/>
            <person name="Kuo R."/>
            <person name="Ohm R.A."/>
            <person name="Bhattacharya S.S."/>
            <person name="Shirouzu T."/>
            <person name="Yoshinaga Y."/>
            <person name="Martin F.M."/>
            <person name="Grigoriev I.V."/>
            <person name="Hibbett D.S."/>
        </authorList>
    </citation>
    <scope>NUCLEOTIDE SEQUENCE [LARGE SCALE GENOMIC DNA]</scope>
    <source>
        <strain evidence="2 3">CBS 109695</strain>
    </source>
</reference>
<gene>
    <name evidence="2" type="ORF">FIBSPDRAFT_1052004</name>
</gene>
<organism evidence="2 3">
    <name type="scientific">Athelia psychrophila</name>
    <dbReference type="NCBI Taxonomy" id="1759441"/>
    <lineage>
        <taxon>Eukaryota</taxon>
        <taxon>Fungi</taxon>
        <taxon>Dikarya</taxon>
        <taxon>Basidiomycota</taxon>
        <taxon>Agaricomycotina</taxon>
        <taxon>Agaricomycetes</taxon>
        <taxon>Agaricomycetidae</taxon>
        <taxon>Atheliales</taxon>
        <taxon>Atheliaceae</taxon>
        <taxon>Athelia</taxon>
    </lineage>
</organism>
<feature type="region of interest" description="Disordered" evidence="1">
    <location>
        <begin position="1"/>
        <end position="187"/>
    </location>
</feature>
<name>A0A165Y1M9_9AGAM</name>
<dbReference type="AlphaFoldDB" id="A0A165Y1M9"/>
<dbReference type="EMBL" id="KV417707">
    <property type="protein sequence ID" value="KZP09114.1"/>
    <property type="molecule type" value="Genomic_DNA"/>
</dbReference>
<feature type="compositionally biased region" description="Polar residues" evidence="1">
    <location>
        <begin position="66"/>
        <end position="78"/>
    </location>
</feature>
<feature type="compositionally biased region" description="Low complexity" evidence="1">
    <location>
        <begin position="146"/>
        <end position="168"/>
    </location>
</feature>
<evidence type="ECO:0000313" key="2">
    <source>
        <dbReference type="EMBL" id="KZP09114.1"/>
    </source>
</evidence>
<dbReference type="Proteomes" id="UP000076532">
    <property type="component" value="Unassembled WGS sequence"/>
</dbReference>
<evidence type="ECO:0000256" key="1">
    <source>
        <dbReference type="SAM" id="MobiDB-lite"/>
    </source>
</evidence>
<proteinExistence type="predicted"/>
<keyword evidence="3" id="KW-1185">Reference proteome</keyword>